<evidence type="ECO:0000256" key="2">
    <source>
        <dbReference type="ARBA" id="ARBA00023015"/>
    </source>
</evidence>
<dbReference type="RefSeq" id="WP_058358113.1">
    <property type="nucleotide sequence ID" value="NZ_CABKVG010000010.1"/>
</dbReference>
<reference evidence="6 7" key="1">
    <citation type="journal article" date="2022" name="Res Sq">
        <title>Evolution of multicellular longitudinally dividing oral cavity symbionts (Neisseriaceae).</title>
        <authorList>
            <person name="Nyongesa S."/>
            <person name="Weber P."/>
            <person name="Bernet E."/>
            <person name="Pullido F."/>
            <person name="Nieckarz M."/>
            <person name="Delaby M."/>
            <person name="Nieves C."/>
            <person name="Viehboeck T."/>
            <person name="Krause N."/>
            <person name="Rivera-Millot A."/>
            <person name="Nakamura A."/>
            <person name="Vischer N."/>
            <person name="VanNieuwenhze M."/>
            <person name="Brun Y."/>
            <person name="Cava F."/>
            <person name="Bulgheresi S."/>
            <person name="Veyrier F."/>
        </authorList>
    </citation>
    <scope>NUCLEOTIDE SEQUENCE [LARGE SCALE GENOMIC DNA]</scope>
    <source>
        <strain evidence="6 7">SN4</strain>
    </source>
</reference>
<keyword evidence="4" id="KW-0804">Transcription</keyword>
<dbReference type="PANTHER" id="PTHR30537:SF20">
    <property type="entry name" value="TRANSCRIPTIONAL REGULATORY PROTEIN"/>
    <property type="match status" value="1"/>
</dbReference>
<evidence type="ECO:0000313" key="7">
    <source>
        <dbReference type="Proteomes" id="UP000832011"/>
    </source>
</evidence>
<dbReference type="PANTHER" id="PTHR30537">
    <property type="entry name" value="HTH-TYPE TRANSCRIPTIONAL REGULATOR"/>
    <property type="match status" value="1"/>
</dbReference>
<dbReference type="Proteomes" id="UP000832011">
    <property type="component" value="Chromosome"/>
</dbReference>
<evidence type="ECO:0000256" key="3">
    <source>
        <dbReference type="ARBA" id="ARBA00023125"/>
    </source>
</evidence>
<dbReference type="InterPro" id="IPR036388">
    <property type="entry name" value="WH-like_DNA-bd_sf"/>
</dbReference>
<dbReference type="InterPro" id="IPR005119">
    <property type="entry name" value="LysR_subst-bd"/>
</dbReference>
<dbReference type="Pfam" id="PF00126">
    <property type="entry name" value="HTH_1"/>
    <property type="match status" value="1"/>
</dbReference>
<accession>A0ABY4DY96</accession>
<dbReference type="EMBL" id="CP091511">
    <property type="protein sequence ID" value="UOO88277.1"/>
    <property type="molecule type" value="Genomic_DNA"/>
</dbReference>
<evidence type="ECO:0000256" key="4">
    <source>
        <dbReference type="ARBA" id="ARBA00023163"/>
    </source>
</evidence>
<protein>
    <submittedName>
        <fullName evidence="6">LysR family transcriptional regulator</fullName>
    </submittedName>
</protein>
<keyword evidence="2" id="KW-0805">Transcription regulation</keyword>
<name>A0ABY4DY96_9NEIS</name>
<dbReference type="SUPFAM" id="SSF46785">
    <property type="entry name" value="Winged helix' DNA-binding domain"/>
    <property type="match status" value="1"/>
</dbReference>
<dbReference type="Pfam" id="PF03466">
    <property type="entry name" value="LysR_substrate"/>
    <property type="match status" value="1"/>
</dbReference>
<dbReference type="InterPro" id="IPR058163">
    <property type="entry name" value="LysR-type_TF_proteobact-type"/>
</dbReference>
<keyword evidence="3" id="KW-0238">DNA-binding</keyword>
<proteinExistence type="inferred from homology"/>
<sequence>MKSSLEELHAFITVVDTGSIVAAADKLQQTASGVSRSLNRLEGKLGVTLLERTTRKMKLTQEGMLFVDKVRRILADLNHAEDLLLQSDSDTAGLIRLDSATPFVLHVLVPLMHEFRAMYPNIEIELQSNDQVIDLLQHKTDIAFRFGTLSDSSLHSKLVCTSRLYIVASPDYLAEHGTPITAQDLLSHATLGFTKPAHLNTWPLAIDGKRITVKPVLKASNGETVRQLVLQGHGIACLSEFMVWRDIQAGRLVALFENEIETHIQHIHAVYYQQEHLPKRMRLFIDFLVEKLQGGHLMSAPTP</sequence>
<evidence type="ECO:0000259" key="5">
    <source>
        <dbReference type="PROSITE" id="PS50931"/>
    </source>
</evidence>
<dbReference type="Gene3D" id="1.10.10.10">
    <property type="entry name" value="Winged helix-like DNA-binding domain superfamily/Winged helix DNA-binding domain"/>
    <property type="match status" value="1"/>
</dbReference>
<organism evidence="6 7">
    <name type="scientific">Vitreoscilla massiliensis</name>
    <dbReference type="NCBI Taxonomy" id="1689272"/>
    <lineage>
        <taxon>Bacteria</taxon>
        <taxon>Pseudomonadati</taxon>
        <taxon>Pseudomonadota</taxon>
        <taxon>Betaproteobacteria</taxon>
        <taxon>Neisseriales</taxon>
        <taxon>Neisseriaceae</taxon>
        <taxon>Vitreoscilla</taxon>
    </lineage>
</organism>
<dbReference type="InterPro" id="IPR000847">
    <property type="entry name" value="LysR_HTH_N"/>
</dbReference>
<dbReference type="PROSITE" id="PS50931">
    <property type="entry name" value="HTH_LYSR"/>
    <property type="match status" value="1"/>
</dbReference>
<feature type="domain" description="HTH lysR-type" evidence="5">
    <location>
        <begin position="1"/>
        <end position="60"/>
    </location>
</feature>
<keyword evidence="7" id="KW-1185">Reference proteome</keyword>
<evidence type="ECO:0000256" key="1">
    <source>
        <dbReference type="ARBA" id="ARBA00009437"/>
    </source>
</evidence>
<dbReference type="Gene3D" id="3.40.190.10">
    <property type="entry name" value="Periplasmic binding protein-like II"/>
    <property type="match status" value="2"/>
</dbReference>
<gene>
    <name evidence="6" type="ORF">LVJ82_12430</name>
</gene>
<evidence type="ECO:0000313" key="6">
    <source>
        <dbReference type="EMBL" id="UOO88277.1"/>
    </source>
</evidence>
<comment type="similarity">
    <text evidence="1">Belongs to the LysR transcriptional regulatory family.</text>
</comment>
<dbReference type="InterPro" id="IPR036390">
    <property type="entry name" value="WH_DNA-bd_sf"/>
</dbReference>
<dbReference type="SUPFAM" id="SSF53850">
    <property type="entry name" value="Periplasmic binding protein-like II"/>
    <property type="match status" value="1"/>
</dbReference>